<evidence type="ECO:0000259" key="6">
    <source>
        <dbReference type="SMART" id="SM00702"/>
    </source>
</evidence>
<organism evidence="7 8">
    <name type="scientific">Synechococcus phage S-P4</name>
    <dbReference type="NCBI Taxonomy" id="2484640"/>
    <lineage>
        <taxon>Viruses</taxon>
        <taxon>Duplodnaviria</taxon>
        <taxon>Heunggongvirae</taxon>
        <taxon>Uroviricota</taxon>
        <taxon>Caudoviricetes</taxon>
        <taxon>Pantevenvirales</taxon>
        <taxon>Kyanoviridae</taxon>
        <taxon>Leucotheavirus</taxon>
        <taxon>Leucotheavirus sp4</taxon>
    </lineage>
</organism>
<dbReference type="EMBL" id="MH920639">
    <property type="protein sequence ID" value="AYR01908.1"/>
    <property type="molecule type" value="Genomic_DNA"/>
</dbReference>
<evidence type="ECO:0000256" key="5">
    <source>
        <dbReference type="ARBA" id="ARBA00023004"/>
    </source>
</evidence>
<evidence type="ECO:0000256" key="2">
    <source>
        <dbReference type="ARBA" id="ARBA00022723"/>
    </source>
</evidence>
<name>A0A3G3M7J1_9CAUD</name>
<dbReference type="SMART" id="SM00702">
    <property type="entry name" value="P4Hc"/>
    <property type="match status" value="1"/>
</dbReference>
<evidence type="ECO:0000313" key="8">
    <source>
        <dbReference type="Proteomes" id="UP000281181"/>
    </source>
</evidence>
<keyword evidence="4" id="KW-0560">Oxidoreductase</keyword>
<keyword evidence="5" id="KW-0408">Iron</keyword>
<evidence type="ECO:0000256" key="3">
    <source>
        <dbReference type="ARBA" id="ARBA00022964"/>
    </source>
</evidence>
<proteinExistence type="predicted"/>
<dbReference type="InterPro" id="IPR044862">
    <property type="entry name" value="Pro_4_hyd_alph_FE2OG_OXY"/>
</dbReference>
<accession>A0A3G3M7J1</accession>
<protein>
    <submittedName>
        <fullName evidence="7">2-oxoglutarate/Fe(II)-dependent oxygenase</fullName>
    </submittedName>
</protein>
<dbReference type="InterPro" id="IPR045054">
    <property type="entry name" value="P4HA-like"/>
</dbReference>
<sequence length="189" mass="22056">MATDLKDYIRCYDGIVPATFCQSIMDTFDKSPHTEYLDRECRPTFTELNISQRYGAKDPAWVGIQNKLTNYFIDAVELYMRDLDVEVDFPAEYAFEENRVKMYQANNHDQFKDHVDVGNYNSARRFLVCFLYLNDVALGGETNFPKLRHSITPERGRILVFPANWQYRHSGQPPLSGPKYIVGSYLHYL</sequence>
<evidence type="ECO:0000256" key="1">
    <source>
        <dbReference type="ARBA" id="ARBA00001961"/>
    </source>
</evidence>
<reference evidence="7 8" key="1">
    <citation type="submission" date="2018-09" db="EMBL/GenBank/DDBJ databases">
        <authorList>
            <person name="You S."/>
        </authorList>
    </citation>
    <scope>NUCLEOTIDE SEQUENCE [LARGE SCALE GENOMIC DNA]</scope>
</reference>
<dbReference type="GeneID" id="55007327"/>
<feature type="domain" description="Prolyl 4-hydroxylase alpha subunit" evidence="6">
    <location>
        <begin position="7"/>
        <end position="187"/>
    </location>
</feature>
<evidence type="ECO:0000313" key="7">
    <source>
        <dbReference type="EMBL" id="AYR01908.1"/>
    </source>
</evidence>
<comment type="cofactor">
    <cofactor evidence="1">
        <name>L-ascorbate</name>
        <dbReference type="ChEBI" id="CHEBI:38290"/>
    </cofactor>
</comment>
<keyword evidence="8" id="KW-1185">Reference proteome</keyword>
<dbReference type="Gene3D" id="2.60.120.620">
    <property type="entry name" value="q2cbj1_9rhob like domain"/>
    <property type="match status" value="1"/>
</dbReference>
<evidence type="ECO:0000256" key="4">
    <source>
        <dbReference type="ARBA" id="ARBA00023002"/>
    </source>
</evidence>
<dbReference type="InterPro" id="IPR006620">
    <property type="entry name" value="Pro_4_hyd_alph"/>
</dbReference>
<keyword evidence="3" id="KW-0223">Dioxygenase</keyword>
<dbReference type="PANTHER" id="PTHR10869:SF246">
    <property type="entry name" value="TRANSMEMBRANE PROLYL 4-HYDROXYLASE"/>
    <property type="match status" value="1"/>
</dbReference>
<dbReference type="Proteomes" id="UP000281181">
    <property type="component" value="Segment"/>
</dbReference>
<dbReference type="PANTHER" id="PTHR10869">
    <property type="entry name" value="PROLYL 4-HYDROXYLASE ALPHA SUBUNIT"/>
    <property type="match status" value="1"/>
</dbReference>
<dbReference type="GO" id="GO:0005506">
    <property type="term" value="F:iron ion binding"/>
    <property type="evidence" value="ECO:0007669"/>
    <property type="project" value="InterPro"/>
</dbReference>
<dbReference type="GO" id="GO:0004656">
    <property type="term" value="F:procollagen-proline 4-dioxygenase activity"/>
    <property type="evidence" value="ECO:0007669"/>
    <property type="project" value="TreeGrafter"/>
</dbReference>
<dbReference type="RefSeq" id="YP_009816093.1">
    <property type="nucleotide sequence ID" value="NC_048102.1"/>
</dbReference>
<dbReference type="GO" id="GO:0031418">
    <property type="term" value="F:L-ascorbic acid binding"/>
    <property type="evidence" value="ECO:0007669"/>
    <property type="project" value="InterPro"/>
</dbReference>
<keyword evidence="2" id="KW-0479">Metal-binding</keyword>
<dbReference type="KEGG" id="vg:55007327"/>
<dbReference type="Pfam" id="PF13640">
    <property type="entry name" value="2OG-FeII_Oxy_3"/>
    <property type="match status" value="1"/>
</dbReference>